<proteinExistence type="predicted"/>
<name>A0A9N8QGB3_9BASI</name>
<comment type="caution">
    <text evidence="2">The sequence shown here is derived from an EMBL/GenBank/DDBJ whole genome shotgun (WGS) entry which is preliminary data.</text>
</comment>
<accession>A0A9N8QGB3</accession>
<dbReference type="EMBL" id="CAJHJF010003058">
    <property type="protein sequence ID" value="CAD6932752.1"/>
    <property type="molecule type" value="Genomic_DNA"/>
</dbReference>
<feature type="compositionally biased region" description="Polar residues" evidence="1">
    <location>
        <begin position="12"/>
        <end position="21"/>
    </location>
</feature>
<feature type="non-terminal residue" evidence="2">
    <location>
        <position position="33"/>
    </location>
</feature>
<gene>
    <name evidence="2" type="ORF">JKILLFL_G769</name>
</gene>
<organism evidence="2 3">
    <name type="scientific">Tilletia laevis</name>
    <dbReference type="NCBI Taxonomy" id="157183"/>
    <lineage>
        <taxon>Eukaryota</taxon>
        <taxon>Fungi</taxon>
        <taxon>Dikarya</taxon>
        <taxon>Basidiomycota</taxon>
        <taxon>Ustilaginomycotina</taxon>
        <taxon>Exobasidiomycetes</taxon>
        <taxon>Tilletiales</taxon>
        <taxon>Tilletiaceae</taxon>
        <taxon>Tilletia</taxon>
    </lineage>
</organism>
<feature type="region of interest" description="Disordered" evidence="1">
    <location>
        <begin position="1"/>
        <end position="33"/>
    </location>
</feature>
<keyword evidence="3" id="KW-1185">Reference proteome</keyword>
<evidence type="ECO:0000313" key="3">
    <source>
        <dbReference type="Proteomes" id="UP000836404"/>
    </source>
</evidence>
<dbReference type="AlphaFoldDB" id="A0A9N8QGB3"/>
<evidence type="ECO:0000313" key="2">
    <source>
        <dbReference type="EMBL" id="CAD6932752.1"/>
    </source>
</evidence>
<protein>
    <submittedName>
        <fullName evidence="2">Uncharacterized protein</fullName>
    </submittedName>
</protein>
<reference evidence="2 3" key="1">
    <citation type="submission" date="2020-10" db="EMBL/GenBank/DDBJ databases">
        <authorList>
            <person name="Sedaghatjoo S."/>
        </authorList>
    </citation>
    <scope>NUCLEOTIDE SEQUENCE [LARGE SCALE GENOMIC DNA]</scope>
    <source>
        <strain evidence="2 3">LLFL</strain>
    </source>
</reference>
<evidence type="ECO:0000256" key="1">
    <source>
        <dbReference type="SAM" id="MobiDB-lite"/>
    </source>
</evidence>
<sequence length="33" mass="3528">MFWKFDKDTISGLDSTGSSCPSADIGVDSSEMI</sequence>
<dbReference type="Proteomes" id="UP000836404">
    <property type="component" value="Unassembled WGS sequence"/>
</dbReference>